<dbReference type="Pfam" id="PF08240">
    <property type="entry name" value="ADH_N"/>
    <property type="match status" value="1"/>
</dbReference>
<dbReference type="CDD" id="cd08279">
    <property type="entry name" value="Zn_ADH_class_III"/>
    <property type="match status" value="1"/>
</dbReference>
<dbReference type="Gene3D" id="3.90.180.10">
    <property type="entry name" value="Medium-chain alcohol dehydrogenases, catalytic domain"/>
    <property type="match status" value="1"/>
</dbReference>
<dbReference type="InterPro" id="IPR013149">
    <property type="entry name" value="ADH-like_C"/>
</dbReference>
<dbReference type="RefSeq" id="WP_279247635.1">
    <property type="nucleotide sequence ID" value="NZ_SHNO01000001.1"/>
</dbReference>
<dbReference type="Gene3D" id="3.40.50.720">
    <property type="entry name" value="NAD(P)-binding Rossmann-like Domain"/>
    <property type="match status" value="1"/>
</dbReference>
<dbReference type="EMBL" id="SHNO01000001">
    <property type="protein sequence ID" value="MCX2975876.1"/>
    <property type="molecule type" value="Genomic_DNA"/>
</dbReference>
<keyword evidence="3" id="KW-0560">Oxidoreductase</keyword>
<dbReference type="SUPFAM" id="SSF50129">
    <property type="entry name" value="GroES-like"/>
    <property type="match status" value="2"/>
</dbReference>
<feature type="domain" description="Enoyl reductase (ER)" evidence="6">
    <location>
        <begin position="14"/>
        <end position="364"/>
    </location>
</feature>
<dbReference type="SUPFAM" id="SSF51735">
    <property type="entry name" value="NAD(P)-binding Rossmann-fold domains"/>
    <property type="match status" value="1"/>
</dbReference>
<evidence type="ECO:0000313" key="7">
    <source>
        <dbReference type="EMBL" id="MCX2975876.1"/>
    </source>
</evidence>
<dbReference type="InterPro" id="IPR036291">
    <property type="entry name" value="NAD(P)-bd_dom_sf"/>
</dbReference>
<comment type="similarity">
    <text evidence="5">Belongs to the zinc-containing alcohol dehydrogenase family.</text>
</comment>
<dbReference type="Proteomes" id="UP001143304">
    <property type="component" value="Unassembled WGS sequence"/>
</dbReference>
<comment type="cofactor">
    <cofactor evidence="5">
        <name>Zn(2+)</name>
        <dbReference type="ChEBI" id="CHEBI:29105"/>
    </cofactor>
</comment>
<dbReference type="SMART" id="SM00829">
    <property type="entry name" value="PKS_ER"/>
    <property type="match status" value="1"/>
</dbReference>
<keyword evidence="1 5" id="KW-0479">Metal-binding</keyword>
<evidence type="ECO:0000256" key="5">
    <source>
        <dbReference type="RuleBase" id="RU361277"/>
    </source>
</evidence>
<proteinExistence type="inferred from homology"/>
<dbReference type="InterPro" id="IPR020843">
    <property type="entry name" value="ER"/>
</dbReference>
<organism evidence="7 8">
    <name type="scientific">Candidatus Marimicrobium litorale</name>
    <dbReference type="NCBI Taxonomy" id="2518991"/>
    <lineage>
        <taxon>Bacteria</taxon>
        <taxon>Pseudomonadati</taxon>
        <taxon>Pseudomonadota</taxon>
        <taxon>Gammaproteobacteria</taxon>
        <taxon>Cellvibrionales</taxon>
        <taxon>Halieaceae</taxon>
        <taxon>Marimicrobium</taxon>
    </lineage>
</organism>
<accession>A0ABT3T0U4</accession>
<evidence type="ECO:0000256" key="3">
    <source>
        <dbReference type="ARBA" id="ARBA00023002"/>
    </source>
</evidence>
<dbReference type="Pfam" id="PF00107">
    <property type="entry name" value="ADH_zinc_N"/>
    <property type="match status" value="1"/>
</dbReference>
<evidence type="ECO:0000259" key="6">
    <source>
        <dbReference type="SMART" id="SM00829"/>
    </source>
</evidence>
<gene>
    <name evidence="7" type="ORF">EYC82_00725</name>
</gene>
<dbReference type="InterPro" id="IPR011032">
    <property type="entry name" value="GroES-like_sf"/>
</dbReference>
<evidence type="ECO:0000256" key="1">
    <source>
        <dbReference type="ARBA" id="ARBA00022723"/>
    </source>
</evidence>
<sequence>MKAAVFEETGKPIQLYDNVDIIDPRAGEVRVKVKYCSVCHSDLSVIDGSLPAFGPTILGHEASGIIESVGAGVTSLTKGDHVVLTPVPPCGTCYFCVRGEATLCANNTSLYTYALADGNTGLSRNGEVLYRGLGVGAFAEYVVTPVNGAVKISPDVPLELAGLLGCALQTGIGAVLNTADVETGATVVVMGLGGVGIATVQGAKLAGASVILASDPVAERREMAKAFGATHIIDPLNEDLVECCQALTHQIGMDYAFETAGIAKLVEVGIAATRSGGNTVCVGAPPLDQSIEISPFVLFSTAEKKLTGCLMGSCNSLKDIPRLIGLWESDQLDLKSMVTNQRPIEEINEAVDDLKAGRGLRTVLTL</sequence>
<dbReference type="PROSITE" id="PS00059">
    <property type="entry name" value="ADH_ZINC"/>
    <property type="match status" value="1"/>
</dbReference>
<dbReference type="PANTHER" id="PTHR43880:SF12">
    <property type="entry name" value="ALCOHOL DEHYDROGENASE CLASS-3"/>
    <property type="match status" value="1"/>
</dbReference>
<dbReference type="InterPro" id="IPR013154">
    <property type="entry name" value="ADH-like_N"/>
</dbReference>
<comment type="caution">
    <text evidence="7">The sequence shown here is derived from an EMBL/GenBank/DDBJ whole genome shotgun (WGS) entry which is preliminary data.</text>
</comment>
<protein>
    <submittedName>
        <fullName evidence="7">Zn-dependent alcohol dehydrogenase</fullName>
    </submittedName>
</protein>
<name>A0ABT3T0U4_9GAMM</name>
<evidence type="ECO:0000256" key="4">
    <source>
        <dbReference type="ARBA" id="ARBA00023027"/>
    </source>
</evidence>
<evidence type="ECO:0000256" key="2">
    <source>
        <dbReference type="ARBA" id="ARBA00022833"/>
    </source>
</evidence>
<evidence type="ECO:0000313" key="8">
    <source>
        <dbReference type="Proteomes" id="UP001143304"/>
    </source>
</evidence>
<keyword evidence="4" id="KW-0520">NAD</keyword>
<dbReference type="PANTHER" id="PTHR43880">
    <property type="entry name" value="ALCOHOL DEHYDROGENASE"/>
    <property type="match status" value="1"/>
</dbReference>
<dbReference type="InterPro" id="IPR002328">
    <property type="entry name" value="ADH_Zn_CS"/>
</dbReference>
<keyword evidence="2 5" id="KW-0862">Zinc</keyword>
<reference evidence="7" key="1">
    <citation type="submission" date="2019-02" db="EMBL/GenBank/DDBJ databases">
        <authorList>
            <person name="Li S.-H."/>
        </authorList>
    </citation>
    <scope>NUCLEOTIDE SEQUENCE</scope>
    <source>
        <strain evidence="7">IMCC11814</strain>
    </source>
</reference>
<keyword evidence="8" id="KW-1185">Reference proteome</keyword>